<evidence type="ECO:0000313" key="2">
    <source>
        <dbReference type="Proteomes" id="UP000507140"/>
    </source>
</evidence>
<dbReference type="SUPFAM" id="SSF81901">
    <property type="entry name" value="HCP-like"/>
    <property type="match status" value="1"/>
</dbReference>
<reference evidence="1 2" key="1">
    <citation type="submission" date="2020-04" db="EMBL/GenBank/DDBJ databases">
        <authorList>
            <person name="De Canck E."/>
        </authorList>
    </citation>
    <scope>NUCLEOTIDE SEQUENCE [LARGE SCALE GENOMIC DNA]</scope>
    <source>
        <strain evidence="1 2">LMG 3415</strain>
    </source>
</reference>
<dbReference type="InterPro" id="IPR006597">
    <property type="entry name" value="Sel1-like"/>
</dbReference>
<organism evidence="1 2">
    <name type="scientific">Achromobacter mucicolens</name>
    <dbReference type="NCBI Taxonomy" id="1389922"/>
    <lineage>
        <taxon>Bacteria</taxon>
        <taxon>Pseudomonadati</taxon>
        <taxon>Pseudomonadota</taxon>
        <taxon>Betaproteobacteria</taxon>
        <taxon>Burkholderiales</taxon>
        <taxon>Alcaligenaceae</taxon>
        <taxon>Achromobacter</taxon>
    </lineage>
</organism>
<dbReference type="Proteomes" id="UP000507140">
    <property type="component" value="Unassembled WGS sequence"/>
</dbReference>
<dbReference type="EMBL" id="CADIKR010000008">
    <property type="protein sequence ID" value="CAB3914221.1"/>
    <property type="molecule type" value="Genomic_DNA"/>
</dbReference>
<evidence type="ECO:0000313" key="1">
    <source>
        <dbReference type="EMBL" id="CAB3914221.1"/>
    </source>
</evidence>
<proteinExistence type="predicted"/>
<comment type="caution">
    <text evidence="1">The sequence shown here is derived from an EMBL/GenBank/DDBJ whole genome shotgun (WGS) entry which is preliminary data.</text>
</comment>
<gene>
    <name evidence="1" type="ORF">LMG3415_05141</name>
</gene>
<dbReference type="Gene3D" id="1.25.40.10">
    <property type="entry name" value="Tetratricopeptide repeat domain"/>
    <property type="match status" value="1"/>
</dbReference>
<dbReference type="Pfam" id="PF08238">
    <property type="entry name" value="Sel1"/>
    <property type="match status" value="3"/>
</dbReference>
<dbReference type="RefSeq" id="WP_042797680.1">
    <property type="nucleotide sequence ID" value="NZ_CADIKR010000008.1"/>
</dbReference>
<name>A0ABM8LKB5_9BURK</name>
<protein>
    <recommendedName>
        <fullName evidence="3">DUF4034 domain-containing protein</fullName>
    </recommendedName>
</protein>
<sequence length="362" mass="40206">MKIVFTSTKSAARTAKRLRDILADISPLPTSFHFKDATAFVLGYDDWTAFEETAQSPDAKQTDLDERCSAEDLTLRRAYQANRLEEYARQRGIAVDGPSIIAQWKPSAARPQENTDSFVNAEKMRAEGRPTACLELVGHLERLGREPTLGEVEYIIDSLRSFVPPDRDGKVPTAARLTDRFDWMETFAGPIAVALVNQKEGPEAQLGFRLLAALTANGGVYAKFSLAHALFNGWGCVEDHHRARSLITEILGKLDAGELNLQQPSTYARLYSMAADQWMHGWGGPRDKAKAFELYRLSAHAGDGRSALIVAWFLMDQPTDLEANEYAGVVPSDQVLAERYFLVAVDAGYNPYTKQFDKVEVA</sequence>
<accession>A0ABM8LKB5</accession>
<keyword evidence="2" id="KW-1185">Reference proteome</keyword>
<dbReference type="InterPro" id="IPR011990">
    <property type="entry name" value="TPR-like_helical_dom_sf"/>
</dbReference>
<evidence type="ECO:0008006" key="3">
    <source>
        <dbReference type="Google" id="ProtNLM"/>
    </source>
</evidence>